<keyword evidence="1" id="KW-0812">Transmembrane</keyword>
<evidence type="ECO:0000313" key="3">
    <source>
        <dbReference type="EMBL" id="AKO32292.1"/>
    </source>
</evidence>
<feature type="chain" id="PRO_5042267345" evidence="2">
    <location>
        <begin position="32"/>
        <end position="129"/>
    </location>
</feature>
<evidence type="ECO:0000256" key="1">
    <source>
        <dbReference type="SAM" id="Phobius"/>
    </source>
</evidence>
<reference evidence="3 4" key="1">
    <citation type="journal article" date="2015" name="PLoS Negl. Trop. Dis.">
        <title>Haemophilus ducreyi Cutaneous Ulcer Strains Are Nearly Identical to Class I Genital Ulcer Strains.</title>
        <authorList>
            <person name="Gangaiah D."/>
            <person name="Webb K.M."/>
            <person name="Humphreys T.L."/>
            <person name="Fortney K.R."/>
            <person name="Toh E."/>
            <person name="Tai A."/>
            <person name="Katz S.S."/>
            <person name="Pillay A."/>
            <person name="Chen C.Y."/>
            <person name="Roberts S.A."/>
            <person name="Munson R.S.Jr."/>
            <person name="Spinola S.M."/>
        </authorList>
    </citation>
    <scope>NUCLEOTIDE SEQUENCE [LARGE SCALE GENOMIC DNA]</scope>
    <source>
        <strain evidence="4">CLU2</strain>
    </source>
</reference>
<keyword evidence="1" id="KW-1133">Transmembrane helix</keyword>
<dbReference type="AlphaFoldDB" id="A0AAC8ZAG4"/>
<organism evidence="3 4">
    <name type="scientific">Haemophilus ducreyi</name>
    <dbReference type="NCBI Taxonomy" id="730"/>
    <lineage>
        <taxon>Bacteria</taxon>
        <taxon>Pseudomonadati</taxon>
        <taxon>Pseudomonadota</taxon>
        <taxon>Gammaproteobacteria</taxon>
        <taxon>Pasteurellales</taxon>
        <taxon>Pasteurellaceae</taxon>
        <taxon>Haemophilus</taxon>
    </lineage>
</organism>
<dbReference type="OMA" id="MEIIWIV"/>
<accession>A0AAC8ZAG4</accession>
<protein>
    <submittedName>
        <fullName evidence="3">Membrane protein</fullName>
    </submittedName>
</protein>
<keyword evidence="1" id="KW-0472">Membrane</keyword>
<evidence type="ECO:0000313" key="4">
    <source>
        <dbReference type="Proteomes" id="UP000060132"/>
    </source>
</evidence>
<dbReference type="EMBL" id="CP011219">
    <property type="protein sequence ID" value="AKO32292.1"/>
    <property type="molecule type" value="Genomic_DNA"/>
</dbReference>
<keyword evidence="2" id="KW-0732">Signal</keyword>
<sequence length="129" mass="14104">MKHIKSCLTFLSKHYLAFSVLLFGSIQNAFATGIDTGKIPDFKIPGVDNNTKDPIQIVYIVGKALVALAAVLFSAWAIFNVVKALIKTYNDATDDNSKKGWGPFIAALIIGFVVIFFCLYLVKLAIGLF</sequence>
<gene>
    <name evidence="3" type="ORF">RZ57_03715</name>
</gene>
<evidence type="ECO:0000256" key="2">
    <source>
        <dbReference type="SAM" id="SignalP"/>
    </source>
</evidence>
<dbReference type="Proteomes" id="UP000060132">
    <property type="component" value="Chromosome"/>
</dbReference>
<proteinExistence type="predicted"/>
<feature type="signal peptide" evidence="2">
    <location>
        <begin position="1"/>
        <end position="31"/>
    </location>
</feature>
<name>A0AAC8ZAG4_HAEDC</name>
<feature type="transmembrane region" description="Helical" evidence="1">
    <location>
        <begin position="100"/>
        <end position="122"/>
    </location>
</feature>
<dbReference type="RefSeq" id="WP_010944871.1">
    <property type="nucleotide sequence ID" value="NZ_CP011218.1"/>
</dbReference>
<dbReference type="Pfam" id="PF11190">
    <property type="entry name" value="DUF2976"/>
    <property type="match status" value="1"/>
</dbReference>
<feature type="transmembrane region" description="Helical" evidence="1">
    <location>
        <begin position="55"/>
        <end position="79"/>
    </location>
</feature>
<dbReference type="InterPro" id="IPR021356">
    <property type="entry name" value="Integr_conj_element_PFL4702"/>
</dbReference>